<dbReference type="RefSeq" id="WP_110423639.1">
    <property type="nucleotide sequence ID" value="NZ_QGLP01000005.1"/>
</dbReference>
<name>A0A2V4DUI5_9GAMM</name>
<dbReference type="EMBL" id="QGLP01000005">
    <property type="protein sequence ID" value="PXZ04322.1"/>
    <property type="molecule type" value="Genomic_DNA"/>
</dbReference>
<dbReference type="Proteomes" id="UP000247483">
    <property type="component" value="Unassembled WGS sequence"/>
</dbReference>
<reference evidence="1 2" key="1">
    <citation type="submission" date="2018-05" db="EMBL/GenBank/DDBJ databases">
        <title>Reference genomes for bee gut microbiota database.</title>
        <authorList>
            <person name="Ellegaard K.M."/>
        </authorList>
    </citation>
    <scope>NUCLEOTIDE SEQUENCE [LARGE SCALE GENOMIC DNA]</scope>
    <source>
        <strain evidence="1 2">ESL0177</strain>
    </source>
</reference>
<sequence>MKKIVFGKIGDSFVEIHFYNDNEPKCPAGFVVLKNSTPPADNYIINDSGDWVKNDGEAVIFPEKPELS</sequence>
<accession>A0A2V4DUI5</accession>
<evidence type="ECO:0000313" key="1">
    <source>
        <dbReference type="EMBL" id="PXZ04322.1"/>
    </source>
</evidence>
<gene>
    <name evidence="1" type="ORF">DKK79_08155</name>
</gene>
<organism evidence="1 2">
    <name type="scientific">Gilliamella apicola</name>
    <dbReference type="NCBI Taxonomy" id="1196095"/>
    <lineage>
        <taxon>Bacteria</taxon>
        <taxon>Pseudomonadati</taxon>
        <taxon>Pseudomonadota</taxon>
        <taxon>Gammaproteobacteria</taxon>
        <taxon>Orbales</taxon>
        <taxon>Orbaceae</taxon>
        <taxon>Gilliamella</taxon>
    </lineage>
</organism>
<protein>
    <submittedName>
        <fullName evidence="1">Uncharacterized protein</fullName>
    </submittedName>
</protein>
<comment type="caution">
    <text evidence="1">The sequence shown here is derived from an EMBL/GenBank/DDBJ whole genome shotgun (WGS) entry which is preliminary data.</text>
</comment>
<evidence type="ECO:0000313" key="2">
    <source>
        <dbReference type="Proteomes" id="UP000247483"/>
    </source>
</evidence>
<dbReference type="AlphaFoldDB" id="A0A2V4DUI5"/>
<proteinExistence type="predicted"/>